<dbReference type="InterPro" id="IPR039246">
    <property type="entry name" value="Flagellar_FlgA"/>
</dbReference>
<keyword evidence="2" id="KW-0282">Flagellum</keyword>
<dbReference type="GO" id="GO:0044780">
    <property type="term" value="P:bacterial-type flagellum assembly"/>
    <property type="evidence" value="ECO:0007669"/>
    <property type="project" value="InterPro"/>
</dbReference>
<evidence type="ECO:0000313" key="2">
    <source>
        <dbReference type="EMBL" id="SFV63067.1"/>
    </source>
</evidence>
<protein>
    <submittedName>
        <fullName evidence="2">Flagellar basal-body P-ring formation protein FlgA</fullName>
    </submittedName>
</protein>
<dbReference type="Pfam" id="PF13144">
    <property type="entry name" value="ChapFlgA"/>
    <property type="match status" value="1"/>
</dbReference>
<accession>A0A1W1CBE7</accession>
<name>A0A1W1CBE7_9ZZZZ</name>
<sequence length="289" mass="33384">MKLLFILSFTLFINLYANTQLKSNYFIQENYVVVSDIVKGAKSEFKLFDIDKNRHSIRIRTKDLLNKLNKLGYKNISSKHNYTQFTQKSPINTDKIELYLREVYIKNYIDIDIQSISVSPRSYLYEMPKNYKISLYKKAHLSNKGIINIKTDDNKKIFFNYLVKAHISVIISKQTIQKDDELSFLNAKKKSIMLQKFRALPLQEIKKATLQVKHRVKKDFILTDRDVIGLFLVKRGATINVVVTDANIAISFLAKAKQNGRLGERITVVNSLGKKLKAVVTARNSAEIK</sequence>
<dbReference type="PANTHER" id="PTHR36307:SF1">
    <property type="entry name" value="FLAGELLA BASAL BODY P-RING FORMATION PROTEIN FLGA"/>
    <property type="match status" value="1"/>
</dbReference>
<dbReference type="InterPro" id="IPR017585">
    <property type="entry name" value="SAF_FlgA"/>
</dbReference>
<evidence type="ECO:0000259" key="1">
    <source>
        <dbReference type="Pfam" id="PF13144"/>
    </source>
</evidence>
<dbReference type="EMBL" id="FPHF01000069">
    <property type="protein sequence ID" value="SFV63067.1"/>
    <property type="molecule type" value="Genomic_DNA"/>
</dbReference>
<keyword evidence="2" id="KW-0969">Cilium</keyword>
<dbReference type="Gene3D" id="2.30.30.760">
    <property type="match status" value="1"/>
</dbReference>
<organism evidence="2">
    <name type="scientific">hydrothermal vent metagenome</name>
    <dbReference type="NCBI Taxonomy" id="652676"/>
    <lineage>
        <taxon>unclassified sequences</taxon>
        <taxon>metagenomes</taxon>
        <taxon>ecological metagenomes</taxon>
    </lineage>
</organism>
<dbReference type="AlphaFoldDB" id="A0A1W1CBE7"/>
<keyword evidence="2" id="KW-0966">Cell projection</keyword>
<gene>
    <name evidence="2" type="ORF">MNB_SM-4-1661</name>
</gene>
<feature type="domain" description="Flagella basal body P-ring formation protein FlgA SAF" evidence="1">
    <location>
        <begin position="169"/>
        <end position="288"/>
    </location>
</feature>
<reference evidence="2" key="1">
    <citation type="submission" date="2016-10" db="EMBL/GenBank/DDBJ databases">
        <authorList>
            <person name="de Groot N.N."/>
        </authorList>
    </citation>
    <scope>NUCLEOTIDE SEQUENCE</scope>
</reference>
<dbReference type="NCBIfam" id="TIGR03170">
    <property type="entry name" value="flgA_cterm"/>
    <property type="match status" value="1"/>
</dbReference>
<dbReference type="PANTHER" id="PTHR36307">
    <property type="entry name" value="FLAGELLA BASAL BODY P-RING FORMATION PROTEIN FLGA"/>
    <property type="match status" value="1"/>
</dbReference>
<proteinExistence type="predicted"/>